<protein>
    <recommendedName>
        <fullName evidence="2">Acyclic terpene utilisation N-terminal domain-containing protein</fullName>
    </recommendedName>
</protein>
<evidence type="ECO:0000313" key="3">
    <source>
        <dbReference type="EMBL" id="KHS51147.1"/>
    </source>
</evidence>
<organism evidence="3 4">
    <name type="scientific">Brevibacterium linens</name>
    <dbReference type="NCBI Taxonomy" id="1703"/>
    <lineage>
        <taxon>Bacteria</taxon>
        <taxon>Bacillati</taxon>
        <taxon>Actinomycetota</taxon>
        <taxon>Actinomycetes</taxon>
        <taxon>Micrococcales</taxon>
        <taxon>Brevibacteriaceae</taxon>
        <taxon>Brevibacterium</taxon>
    </lineage>
</organism>
<dbReference type="Pfam" id="PF07287">
    <property type="entry name" value="AtuA"/>
    <property type="match status" value="1"/>
</dbReference>
<feature type="domain" description="Acyclic terpene utilisation N-terminal" evidence="2">
    <location>
        <begin position="24"/>
        <end position="459"/>
    </location>
</feature>
<keyword evidence="4" id="KW-1185">Reference proteome</keyword>
<dbReference type="InterPro" id="IPR010839">
    <property type="entry name" value="AtuA_N"/>
</dbReference>
<evidence type="ECO:0000313" key="4">
    <source>
        <dbReference type="Proteomes" id="UP000031488"/>
    </source>
</evidence>
<comment type="caution">
    <text evidence="3">The sequence shown here is derived from an EMBL/GenBank/DDBJ whole genome shotgun (WGS) entry which is preliminary data.</text>
</comment>
<dbReference type="PANTHER" id="PTHR47472">
    <property type="entry name" value="PROPIONYL-COA CARBOXYLASE"/>
    <property type="match status" value="1"/>
</dbReference>
<proteinExistence type="predicted"/>
<accession>A0A0B8ZXL3</accession>
<gene>
    <name evidence="3" type="ORF">AE0388_3219</name>
</gene>
<dbReference type="PANTHER" id="PTHR47472:SF1">
    <property type="entry name" value="DUF1446-DOMAIN-CONTAINING PROTEIN"/>
    <property type="match status" value="1"/>
</dbReference>
<reference evidence="3 4" key="1">
    <citation type="submission" date="2014-11" db="EMBL/GenBank/DDBJ databases">
        <title>Draft Genome Sequence of Brevibacterium linens AE038-8.</title>
        <authorList>
            <person name="Maizel D."/>
            <person name="Utturkar S.M."/>
            <person name="Brown S.D."/>
            <person name="Ferrero M."/>
            <person name="Rosen B.P."/>
        </authorList>
    </citation>
    <scope>NUCLEOTIDE SEQUENCE [LARGE SCALE GENOMIC DNA]</scope>
    <source>
        <strain evidence="3 4">AE038-8</strain>
    </source>
</reference>
<dbReference type="EMBL" id="JTJZ01000022">
    <property type="protein sequence ID" value="KHS51147.1"/>
    <property type="molecule type" value="Genomic_DNA"/>
</dbReference>
<dbReference type="PATRIC" id="fig|1703.6.peg.3176"/>
<feature type="region of interest" description="Disordered" evidence="1">
    <location>
        <begin position="1"/>
        <end position="20"/>
    </location>
</feature>
<evidence type="ECO:0000259" key="2">
    <source>
        <dbReference type="Pfam" id="PF07287"/>
    </source>
</evidence>
<dbReference type="Proteomes" id="UP000031488">
    <property type="component" value="Unassembled WGS sequence"/>
</dbReference>
<name>A0A0B8ZXL3_BRELN</name>
<evidence type="ECO:0000256" key="1">
    <source>
        <dbReference type="SAM" id="MobiDB-lite"/>
    </source>
</evidence>
<dbReference type="AlphaFoldDB" id="A0A0B8ZXL3"/>
<sequence length="477" mass="49467">MGIVKAQDLGSTAREADLPEPGTIRIGSGAGFAGDRLDPALELAELGHLDFLVFELLGERTVANAQRVRLNDPSVGYDPTLLERIRLTAPHCSANGTRIITNGGAANPLAAGCAVAALLKDMGIDMPVAVVTGDDVLDQVRGTNPLTWEDSLPADNGEARLASANAYLGATGIRRALDEGAGIVITGRVADPSLYVGPLSHSFSWPNDDADLIGQATVIGHLLECGGQVTGGYFADPATKPVAGLDRLGFPYADVADNGAAIIGKLPGTGGAVTVRTCTEQLLYEVADPSAYITPDVVADFTGTVLREVGPDRIAVSGGKGAGAPADLKVTLGYLGGWEADGQITYAGPRALERAKLAAEIVLRRLERIHGFKESELSVEFIGSGASFRGLDDAADPTEVRLRVAGGAQSRSRASAIGSEVEALYTNGPAGGGGARTSIRESLSVKSCSLPRALTEVKVTHASELIDYEEAHDDHEV</sequence>